<evidence type="ECO:0000313" key="5">
    <source>
        <dbReference type="EMBL" id="MBG9388188.1"/>
    </source>
</evidence>
<protein>
    <submittedName>
        <fullName evidence="5">Glycosyltransferase</fullName>
    </submittedName>
</protein>
<organism evidence="5 6">
    <name type="scientific">Caenimonas aquaedulcis</name>
    <dbReference type="NCBI Taxonomy" id="2793270"/>
    <lineage>
        <taxon>Bacteria</taxon>
        <taxon>Pseudomonadati</taxon>
        <taxon>Pseudomonadota</taxon>
        <taxon>Betaproteobacteria</taxon>
        <taxon>Burkholderiales</taxon>
        <taxon>Comamonadaceae</taxon>
        <taxon>Caenimonas</taxon>
    </lineage>
</organism>
<evidence type="ECO:0000256" key="2">
    <source>
        <dbReference type="SAM" id="MobiDB-lite"/>
    </source>
</evidence>
<feature type="domain" description="Glycosyl transferase family 1" evidence="3">
    <location>
        <begin position="281"/>
        <end position="441"/>
    </location>
</feature>
<feature type="region of interest" description="Disordered" evidence="2">
    <location>
        <begin position="1"/>
        <end position="21"/>
    </location>
</feature>
<dbReference type="AlphaFoldDB" id="A0A931MGN8"/>
<dbReference type="Proteomes" id="UP000651050">
    <property type="component" value="Unassembled WGS sequence"/>
</dbReference>
<name>A0A931MGN8_9BURK</name>
<keyword evidence="6" id="KW-1185">Reference proteome</keyword>
<dbReference type="Pfam" id="PF00534">
    <property type="entry name" value="Glycos_transf_1"/>
    <property type="match status" value="1"/>
</dbReference>
<proteinExistence type="predicted"/>
<dbReference type="InterPro" id="IPR028098">
    <property type="entry name" value="Glyco_trans_4-like_N"/>
</dbReference>
<gene>
    <name evidence="5" type="ORF">I5803_09165</name>
</gene>
<dbReference type="InterPro" id="IPR001296">
    <property type="entry name" value="Glyco_trans_1"/>
</dbReference>
<dbReference type="PANTHER" id="PTHR46401:SF2">
    <property type="entry name" value="GLYCOSYLTRANSFERASE WBBK-RELATED"/>
    <property type="match status" value="1"/>
</dbReference>
<reference evidence="5" key="1">
    <citation type="submission" date="2020-11" db="EMBL/GenBank/DDBJ databases">
        <title>Bacterial whole genome sequence for Caenimonas sp. DR4.4.</title>
        <authorList>
            <person name="Le V."/>
            <person name="Ko S.-R."/>
            <person name="Ahn C.-Y."/>
            <person name="Oh H.-M."/>
        </authorList>
    </citation>
    <scope>NUCLEOTIDE SEQUENCE</scope>
    <source>
        <strain evidence="5">DR4.4</strain>
    </source>
</reference>
<dbReference type="GO" id="GO:0009103">
    <property type="term" value="P:lipopolysaccharide biosynthetic process"/>
    <property type="evidence" value="ECO:0007669"/>
    <property type="project" value="TreeGrafter"/>
</dbReference>
<feature type="domain" description="Glycosyltransferase subfamily 4-like N-terminal" evidence="4">
    <location>
        <begin position="127"/>
        <end position="263"/>
    </location>
</feature>
<evidence type="ECO:0000259" key="3">
    <source>
        <dbReference type="Pfam" id="PF00534"/>
    </source>
</evidence>
<accession>A0A931MGN8</accession>
<dbReference type="Pfam" id="PF13439">
    <property type="entry name" value="Glyco_transf_4"/>
    <property type="match status" value="1"/>
</dbReference>
<dbReference type="Gene3D" id="3.40.50.2000">
    <property type="entry name" value="Glycogen Phosphorylase B"/>
    <property type="match status" value="2"/>
</dbReference>
<dbReference type="GO" id="GO:0016757">
    <property type="term" value="F:glycosyltransferase activity"/>
    <property type="evidence" value="ECO:0007669"/>
    <property type="project" value="InterPro"/>
</dbReference>
<evidence type="ECO:0000256" key="1">
    <source>
        <dbReference type="ARBA" id="ARBA00022679"/>
    </source>
</evidence>
<keyword evidence="1" id="KW-0808">Transferase</keyword>
<dbReference type="SUPFAM" id="SSF53756">
    <property type="entry name" value="UDP-Glycosyltransferase/glycogen phosphorylase"/>
    <property type="match status" value="1"/>
</dbReference>
<evidence type="ECO:0000313" key="6">
    <source>
        <dbReference type="Proteomes" id="UP000651050"/>
    </source>
</evidence>
<comment type="caution">
    <text evidence="5">The sequence shown here is derived from an EMBL/GenBank/DDBJ whole genome shotgun (WGS) entry which is preliminary data.</text>
</comment>
<dbReference type="EMBL" id="JADWYS010000001">
    <property type="protein sequence ID" value="MBG9388188.1"/>
    <property type="molecule type" value="Genomic_DNA"/>
</dbReference>
<dbReference type="PANTHER" id="PTHR46401">
    <property type="entry name" value="GLYCOSYLTRANSFERASE WBBK-RELATED"/>
    <property type="match status" value="1"/>
</dbReference>
<evidence type="ECO:0000259" key="4">
    <source>
        <dbReference type="Pfam" id="PF13439"/>
    </source>
</evidence>
<dbReference type="RefSeq" id="WP_196986063.1">
    <property type="nucleotide sequence ID" value="NZ_JADWYS010000001.1"/>
</dbReference>
<sequence>MTKRNISARPRPLPDATTQRTVIDKATEKGLSDIQKPVDAPATRIASTTPRAVYFSFMHPDLVPGGAQTIAKNLHEAHLRRHGPGTSLFIGAMVGGGPRRPAGSDIVQMAPQEFVYIAPNFDFEYFTNHDELGQVALLELVQSFGPTVLHFHHFMGFGIDFVQACLARFDATSVFTIHEHMLVCHNDGHLLQNNNNHICTEISYARCSTCLPQFRYDYFQHRMAHFARVIEKFDHVTAVSAFTAGLVGTALGLSKPVTVVPNGPIFRDRAVIDDDLSILRIAFIGQIHRTKGVHLLLESVLALCKMSSSVARRFDIGIWGNFVGDDAYRARIEQAVAELAALRVPVALHGAYDASDLPALLSDRNVVVIPSLWPESYCLTADEALQLGKILVCSEFPAIRERFAASDSTLYFPMGSAGGLRMRLQELLARPPAPRSQVAAAQSFTSFEDIYNRYSAMNEVAHAAH</sequence>